<accession>U2YBU1</accession>
<dbReference type="EMBL" id="BASZ01000014">
    <property type="protein sequence ID" value="GAD51001.1"/>
    <property type="molecule type" value="Genomic_DNA"/>
</dbReference>
<gene>
    <name evidence="1" type="ORF">NT2_14_00040</name>
</gene>
<evidence type="ECO:0000313" key="1">
    <source>
        <dbReference type="EMBL" id="GAD51001.1"/>
    </source>
</evidence>
<comment type="caution">
    <text evidence="1">The sequence shown here is derived from an EMBL/GenBank/DDBJ whole genome shotgun (WGS) entry which is preliminary data.</text>
</comment>
<keyword evidence="2" id="KW-1185">Reference proteome</keyword>
<proteinExistence type="predicted"/>
<protein>
    <submittedName>
        <fullName evidence="1">Uncharacterized protein</fullName>
    </submittedName>
</protein>
<name>U2YBU1_9SPHN</name>
<reference evidence="1 2" key="1">
    <citation type="submission" date="2013-09" db="EMBL/GenBank/DDBJ databases">
        <title>Whole genome shotgun sequence of Novosphingobium tardaugens NBRC 16725.</title>
        <authorList>
            <person name="Isaki S."/>
            <person name="Hosoyama A."/>
            <person name="Tsuchikane K."/>
            <person name="Katsumata H."/>
            <person name="Ando Y."/>
            <person name="Yamazaki S."/>
            <person name="Fujita N."/>
        </authorList>
    </citation>
    <scope>NUCLEOTIDE SEQUENCE [LARGE SCALE GENOMIC DNA]</scope>
    <source>
        <strain evidence="1 2">NBRC 16725</strain>
    </source>
</reference>
<dbReference type="AlphaFoldDB" id="U2YBU1"/>
<organism evidence="1 2">
    <name type="scientific">Caenibius tardaugens NBRC 16725</name>
    <dbReference type="NCBI Taxonomy" id="1219035"/>
    <lineage>
        <taxon>Bacteria</taxon>
        <taxon>Pseudomonadati</taxon>
        <taxon>Pseudomonadota</taxon>
        <taxon>Alphaproteobacteria</taxon>
        <taxon>Sphingomonadales</taxon>
        <taxon>Erythrobacteraceae</taxon>
        <taxon>Caenibius</taxon>
    </lineage>
</organism>
<sequence length="114" mass="12270">MAASASAAGYINNKTGWMALSPEAKAAYAQGLNDSLNYVFIDDSLTDALAKKGRTECLVAMQTNSSLLADRITQAYSDNRLADYAPTAIYIIKMGEICRSHINKERAAFGLGPM</sequence>
<evidence type="ECO:0000313" key="2">
    <source>
        <dbReference type="Proteomes" id="UP000016568"/>
    </source>
</evidence>
<dbReference type="Proteomes" id="UP000016568">
    <property type="component" value="Unassembled WGS sequence"/>
</dbReference>